<dbReference type="InterPro" id="IPR001387">
    <property type="entry name" value="Cro/C1-type_HTH"/>
</dbReference>
<dbReference type="AlphaFoldDB" id="A0A0X2NLS6"/>
<proteinExistence type="predicted"/>
<dbReference type="CDD" id="cd00093">
    <property type="entry name" value="HTH_XRE"/>
    <property type="match status" value="1"/>
</dbReference>
<dbReference type="GO" id="GO:0003677">
    <property type="term" value="F:DNA binding"/>
    <property type="evidence" value="ECO:0007669"/>
    <property type="project" value="InterPro"/>
</dbReference>
<dbReference type="Proteomes" id="UP000182498">
    <property type="component" value="Unassembled WGS sequence"/>
</dbReference>
<dbReference type="Gene3D" id="1.10.260.40">
    <property type="entry name" value="lambda repressor-like DNA-binding domains"/>
    <property type="match status" value="1"/>
</dbReference>
<protein>
    <submittedName>
        <fullName evidence="3">Helix-turn-helix domain</fullName>
    </submittedName>
</protein>
<reference evidence="4" key="1">
    <citation type="submission" date="2015-11" db="EMBL/GenBank/DDBJ databases">
        <authorList>
            <person name="Dugat-Bony E."/>
        </authorList>
    </citation>
    <scope>NUCLEOTIDE SEQUENCE [LARGE SCALE GENOMIC DNA]</scope>
    <source>
        <strain evidence="4">Mu292</strain>
    </source>
</reference>
<dbReference type="RefSeq" id="WP_014008813.1">
    <property type="nucleotide sequence ID" value="NZ_FAUH01000011.1"/>
</dbReference>
<dbReference type="OrthoDB" id="3608749at2"/>
<keyword evidence="4" id="KW-1185">Reference proteome</keyword>
<feature type="region of interest" description="Disordered" evidence="1">
    <location>
        <begin position="291"/>
        <end position="323"/>
    </location>
</feature>
<dbReference type="EMBL" id="FAUH01000011">
    <property type="protein sequence ID" value="CUU66424.1"/>
    <property type="molecule type" value="Genomic_DNA"/>
</dbReference>
<evidence type="ECO:0000259" key="2">
    <source>
        <dbReference type="PROSITE" id="PS50943"/>
    </source>
</evidence>
<dbReference type="InterPro" id="IPR041413">
    <property type="entry name" value="MLTR_LBD"/>
</dbReference>
<dbReference type="SUPFAM" id="SSF47413">
    <property type="entry name" value="lambda repressor-like DNA-binding domains"/>
    <property type="match status" value="1"/>
</dbReference>
<dbReference type="Pfam" id="PF13560">
    <property type="entry name" value="HTH_31"/>
    <property type="match status" value="1"/>
</dbReference>
<dbReference type="PANTHER" id="PTHR35010:SF2">
    <property type="entry name" value="BLL4672 PROTEIN"/>
    <property type="match status" value="1"/>
</dbReference>
<dbReference type="PROSITE" id="PS50943">
    <property type="entry name" value="HTH_CROC1"/>
    <property type="match status" value="1"/>
</dbReference>
<name>A0A0X2NLS6_9CORY</name>
<dbReference type="Pfam" id="PF17765">
    <property type="entry name" value="MLTR_LBD"/>
    <property type="match status" value="1"/>
</dbReference>
<feature type="domain" description="HTH cro/C1-type" evidence="2">
    <location>
        <begin position="42"/>
        <end position="89"/>
    </location>
</feature>
<accession>A0A0X2NLS6</accession>
<dbReference type="OMA" id="PHNKELH"/>
<dbReference type="Gene3D" id="3.30.450.180">
    <property type="match status" value="1"/>
</dbReference>
<dbReference type="InterPro" id="IPR010982">
    <property type="entry name" value="Lambda_DNA-bd_dom_sf"/>
</dbReference>
<dbReference type="SMART" id="SM00530">
    <property type="entry name" value="HTH_XRE"/>
    <property type="match status" value="1"/>
</dbReference>
<organism evidence="3 4">
    <name type="scientific">Corynebacterium variabile</name>
    <dbReference type="NCBI Taxonomy" id="1727"/>
    <lineage>
        <taxon>Bacteria</taxon>
        <taxon>Bacillati</taxon>
        <taxon>Actinomycetota</taxon>
        <taxon>Actinomycetes</taxon>
        <taxon>Mycobacteriales</taxon>
        <taxon>Corynebacteriaceae</taxon>
        <taxon>Corynebacterium</taxon>
    </lineage>
</organism>
<sequence>MDSRKNARAAQAEVREFLTTRRARITPDAAGLPATGNRRVPGLRRSEVAHLAGISVDYYAKLERGQIAGASAGVLETLARALQLSEAEHRHLYDLASAADGVPTSARGRSRSTRPHQVRASLERVVDAITGAVAFVRDEMQDIVAVNDLGREFYRPVLGEKDASGAQSGRANLARFQFLDPASREFYPDWDTMARMCVGVMHAEVGRNPRHRGLKDLVGELSTLSTDFAELWAAHDVRIHGAGTKRFHHPEVGELTLAFEELQVTADDGLALYVYSAEPGSASEEKLRLLASLAATTDTPRRPPSPPGTRPMPSATRRRRRHG</sequence>
<evidence type="ECO:0000256" key="1">
    <source>
        <dbReference type="SAM" id="MobiDB-lite"/>
    </source>
</evidence>
<gene>
    <name evidence="3" type="ORF">CVAR292_01768</name>
</gene>
<evidence type="ECO:0000313" key="4">
    <source>
        <dbReference type="Proteomes" id="UP000182498"/>
    </source>
</evidence>
<evidence type="ECO:0000313" key="3">
    <source>
        <dbReference type="EMBL" id="CUU66424.1"/>
    </source>
</evidence>
<dbReference type="PANTHER" id="PTHR35010">
    <property type="entry name" value="BLL4672 PROTEIN-RELATED"/>
    <property type="match status" value="1"/>
</dbReference>